<dbReference type="Proteomes" id="UP000239649">
    <property type="component" value="Unassembled WGS sequence"/>
</dbReference>
<evidence type="ECO:0000259" key="3">
    <source>
        <dbReference type="Pfam" id="PF00646"/>
    </source>
</evidence>
<dbReference type="InterPro" id="IPR032675">
    <property type="entry name" value="LRR_dom_sf"/>
</dbReference>
<dbReference type="Gene3D" id="3.80.10.10">
    <property type="entry name" value="Ribonuclease Inhibitor"/>
    <property type="match status" value="1"/>
</dbReference>
<dbReference type="GO" id="GO:0019005">
    <property type="term" value="C:SCF ubiquitin ligase complex"/>
    <property type="evidence" value="ECO:0007669"/>
    <property type="project" value="TreeGrafter"/>
</dbReference>
<name>A0A2P6V6Z9_9CHLO</name>
<comment type="caution">
    <text evidence="5">The sequence shown here is derived from an EMBL/GenBank/DDBJ whole genome shotgun (WGS) entry which is preliminary data.</text>
</comment>
<dbReference type="PANTHER" id="PTHR13318:SF190">
    <property type="entry name" value="PARTNER OF PAIRED, ISOFORM B"/>
    <property type="match status" value="1"/>
</dbReference>
<comment type="subcellular location">
    <subcellularLocation>
        <location evidence="1">Cytoplasm</location>
        <location evidence="1">Cytoskeleton</location>
        <location evidence="1">Cilium axoneme</location>
    </subcellularLocation>
</comment>
<dbReference type="STRING" id="554055.A0A2P6V6Z9"/>
<dbReference type="AlphaFoldDB" id="A0A2P6V6Z9"/>
<feature type="domain" description="F-box" evidence="3">
    <location>
        <begin position="274"/>
        <end position="310"/>
    </location>
</feature>
<dbReference type="Pfam" id="PF00646">
    <property type="entry name" value="F-box"/>
    <property type="match status" value="1"/>
</dbReference>
<dbReference type="InterPro" id="IPR001810">
    <property type="entry name" value="F-box_dom"/>
</dbReference>
<dbReference type="OrthoDB" id="550575at2759"/>
<evidence type="ECO:0000313" key="5">
    <source>
        <dbReference type="EMBL" id="PSC69855.1"/>
    </source>
</evidence>
<evidence type="ECO:0000256" key="1">
    <source>
        <dbReference type="ARBA" id="ARBA00004430"/>
    </source>
</evidence>
<dbReference type="InterPro" id="IPR006553">
    <property type="entry name" value="Leu-rich_rpt_Cys-con_subtyp"/>
</dbReference>
<dbReference type="PANTHER" id="PTHR13318">
    <property type="entry name" value="PARTNER OF PAIRED, ISOFORM B-RELATED"/>
    <property type="match status" value="1"/>
</dbReference>
<dbReference type="GO" id="GO:0005930">
    <property type="term" value="C:axoneme"/>
    <property type="evidence" value="ECO:0007669"/>
    <property type="project" value="UniProtKB-SubCell"/>
</dbReference>
<dbReference type="SUPFAM" id="SSF52047">
    <property type="entry name" value="RNI-like"/>
    <property type="match status" value="1"/>
</dbReference>
<dbReference type="InterPro" id="IPR036047">
    <property type="entry name" value="F-box-like_dom_sf"/>
</dbReference>
<proteinExistence type="predicted"/>
<dbReference type="GO" id="GO:0031146">
    <property type="term" value="P:SCF-dependent proteasomal ubiquitin-dependent protein catabolic process"/>
    <property type="evidence" value="ECO:0007669"/>
    <property type="project" value="TreeGrafter"/>
</dbReference>
<sequence length="578" mass="58421">MDRSASGELDMLPAKRKAPPNGEPCAAAERQPLSAAPAPAAAARACQRATPCPPTLSSPNFGCAWGGLHSRSGSGDVETDAEHDSCHSAALARGKALRVCCEAATGPSAGAAPCGPCCTAAADGHEPGATRPLCCPGGAAGGLRGCSLPPGLYRSYHAGCCSRLSSSSSLRELEAAAAAIAVGDGDDEAVPMEQCASAPMAAAAAAAAAAAVAAPSADLPAPPAEVTATGLACAAASRPQQGSWLPAAPCCGRGGGVAFGRQPMEEDGEEVSYWADIPDDMLKRVMERLQPSTLRVLRLVCHGWEAAASRLLTHLRPEAVVGKQLSRRFPALHSLDLSNAHMGVDLTTPRTLRLQSLLEDHHLAELTGLGRLEQLSLRGCTRLTGLGLAQLGRLCSLSMLNLSNCAGLSDACMAALAAALPQLATLNLQGCTRLGDEGVAHLAALPVLRHVLLPGGISDASLAALTGMPALERVSLRGCPRVTTAGVCLLLQRRGLKRVVISKCPNVTLESLCMGGMEPQLRVITEAAPAQHGAAAALVAAGLQAEGIAAVAAAAAAAAAVAAVAAVPQEMQMLVGDA</sequence>
<dbReference type="Pfam" id="PF25372">
    <property type="entry name" value="DUF7885"/>
    <property type="match status" value="1"/>
</dbReference>
<dbReference type="EMBL" id="LHPF02000023">
    <property type="protein sequence ID" value="PSC69855.1"/>
    <property type="molecule type" value="Genomic_DNA"/>
</dbReference>
<evidence type="ECO:0000259" key="4">
    <source>
        <dbReference type="Pfam" id="PF25372"/>
    </source>
</evidence>
<protein>
    <submittedName>
        <fullName evidence="5">L domain</fullName>
    </submittedName>
</protein>
<accession>A0A2P6V6Z9</accession>
<keyword evidence="6" id="KW-1185">Reference proteome</keyword>
<dbReference type="SMART" id="SM00367">
    <property type="entry name" value="LRR_CC"/>
    <property type="match status" value="4"/>
</dbReference>
<organism evidence="5 6">
    <name type="scientific">Micractinium conductrix</name>
    <dbReference type="NCBI Taxonomy" id="554055"/>
    <lineage>
        <taxon>Eukaryota</taxon>
        <taxon>Viridiplantae</taxon>
        <taxon>Chlorophyta</taxon>
        <taxon>core chlorophytes</taxon>
        <taxon>Trebouxiophyceae</taxon>
        <taxon>Chlorellales</taxon>
        <taxon>Chlorellaceae</taxon>
        <taxon>Chlorella clade</taxon>
        <taxon>Micractinium</taxon>
    </lineage>
</organism>
<dbReference type="InterPro" id="IPR057207">
    <property type="entry name" value="FBXL15_LRR"/>
</dbReference>
<gene>
    <name evidence="5" type="ORF">C2E20_6594</name>
</gene>
<evidence type="ECO:0000313" key="6">
    <source>
        <dbReference type="Proteomes" id="UP000239649"/>
    </source>
</evidence>
<feature type="domain" description="F-box/LRR-repeat protein 15-like leucin rich repeat" evidence="4">
    <location>
        <begin position="354"/>
        <end position="443"/>
    </location>
</feature>
<evidence type="ECO:0000256" key="2">
    <source>
        <dbReference type="SAM" id="MobiDB-lite"/>
    </source>
</evidence>
<dbReference type="SUPFAM" id="SSF81383">
    <property type="entry name" value="F-box domain"/>
    <property type="match status" value="1"/>
</dbReference>
<reference evidence="5 6" key="1">
    <citation type="journal article" date="2018" name="Plant J.">
        <title>Genome sequences of Chlorella sorokiniana UTEX 1602 and Micractinium conductrix SAG 241.80: implications to maltose excretion by a green alga.</title>
        <authorList>
            <person name="Arriola M.B."/>
            <person name="Velmurugan N."/>
            <person name="Zhang Y."/>
            <person name="Plunkett M.H."/>
            <person name="Hondzo H."/>
            <person name="Barney B.M."/>
        </authorList>
    </citation>
    <scope>NUCLEOTIDE SEQUENCE [LARGE SCALE GENOMIC DNA]</scope>
    <source>
        <strain evidence="5 6">SAG 241.80</strain>
    </source>
</reference>
<feature type="region of interest" description="Disordered" evidence="2">
    <location>
        <begin position="1"/>
        <end position="40"/>
    </location>
</feature>